<feature type="domain" description="HMA" evidence="17">
    <location>
        <begin position="21"/>
        <end position="87"/>
    </location>
</feature>
<dbReference type="InterPro" id="IPR008250">
    <property type="entry name" value="ATPase_P-typ_transduc_dom_A_sf"/>
</dbReference>
<feature type="transmembrane region" description="Helical" evidence="15">
    <location>
        <begin position="1072"/>
        <end position="1094"/>
    </location>
</feature>
<keyword evidence="8" id="KW-0187">Copper transport</keyword>
<evidence type="ECO:0000256" key="16">
    <source>
        <dbReference type="SAM" id="MobiDB-lite"/>
    </source>
</evidence>
<dbReference type="InterPro" id="IPR036163">
    <property type="entry name" value="HMA_dom_sf"/>
</dbReference>
<dbReference type="PANTHER" id="PTHR43520">
    <property type="entry name" value="ATP7, ISOFORM B"/>
    <property type="match status" value="1"/>
</dbReference>
<evidence type="ECO:0000256" key="4">
    <source>
        <dbReference type="ARBA" id="ARBA00022692"/>
    </source>
</evidence>
<dbReference type="SFLD" id="SFLDS00003">
    <property type="entry name" value="Haloacid_Dehalogenase"/>
    <property type="match status" value="1"/>
</dbReference>
<evidence type="ECO:0000256" key="7">
    <source>
        <dbReference type="ARBA" id="ARBA00022741"/>
    </source>
</evidence>
<dbReference type="FunFam" id="3.30.70.100:FF:000001">
    <property type="entry name" value="ATPase copper transporting beta"/>
    <property type="match status" value="3"/>
</dbReference>
<feature type="transmembrane region" description="Helical" evidence="15">
    <location>
        <begin position="682"/>
        <end position="704"/>
    </location>
</feature>
<feature type="region of interest" description="Disordered" evidence="16">
    <location>
        <begin position="553"/>
        <end position="577"/>
    </location>
</feature>
<keyword evidence="11" id="KW-1278">Translocase</keyword>
<dbReference type="PRINTS" id="PR00942">
    <property type="entry name" value="CUATPASEI"/>
</dbReference>
<dbReference type="Pfam" id="PF00122">
    <property type="entry name" value="E1-E2_ATPase"/>
    <property type="match status" value="1"/>
</dbReference>
<dbReference type="SUPFAM" id="SSF81653">
    <property type="entry name" value="Calcium ATPase, transduction domain A"/>
    <property type="match status" value="1"/>
</dbReference>
<keyword evidence="9 15" id="KW-0067">ATP-binding</keyword>
<dbReference type="Gene3D" id="3.40.50.1000">
    <property type="entry name" value="HAD superfamily/HAD-like"/>
    <property type="match status" value="1"/>
</dbReference>
<dbReference type="InterPro" id="IPR036412">
    <property type="entry name" value="HAD-like_sf"/>
</dbReference>
<feature type="domain" description="HMA" evidence="17">
    <location>
        <begin position="290"/>
        <end position="356"/>
    </location>
</feature>
<feature type="transmembrane region" description="Helical" evidence="15">
    <location>
        <begin position="1100"/>
        <end position="1120"/>
    </location>
</feature>
<dbReference type="Gene3D" id="2.70.150.10">
    <property type="entry name" value="Calcium-transporting ATPase, cytoplasmic transduction domain A"/>
    <property type="match status" value="1"/>
</dbReference>
<feature type="transmembrane region" description="Helical" evidence="15">
    <location>
        <begin position="724"/>
        <end position="746"/>
    </location>
</feature>
<evidence type="ECO:0000256" key="11">
    <source>
        <dbReference type="ARBA" id="ARBA00022967"/>
    </source>
</evidence>
<reference evidence="18 19" key="1">
    <citation type="submission" date="2013-03" db="EMBL/GenBank/DDBJ databases">
        <title>The Genome Sequence of Exophiala aquamarina CBS 119918.</title>
        <authorList>
            <consortium name="The Broad Institute Genomics Platform"/>
            <person name="Cuomo C."/>
            <person name="de Hoog S."/>
            <person name="Gorbushina A."/>
            <person name="Walker B."/>
            <person name="Young S.K."/>
            <person name="Zeng Q."/>
            <person name="Gargeya S."/>
            <person name="Fitzgerald M."/>
            <person name="Haas B."/>
            <person name="Abouelleil A."/>
            <person name="Allen A.W."/>
            <person name="Alvarado L."/>
            <person name="Arachchi H.M."/>
            <person name="Berlin A.M."/>
            <person name="Chapman S.B."/>
            <person name="Gainer-Dewar J."/>
            <person name="Goldberg J."/>
            <person name="Griggs A."/>
            <person name="Gujja S."/>
            <person name="Hansen M."/>
            <person name="Howarth C."/>
            <person name="Imamovic A."/>
            <person name="Ireland A."/>
            <person name="Larimer J."/>
            <person name="McCowan C."/>
            <person name="Murphy C."/>
            <person name="Pearson M."/>
            <person name="Poon T.W."/>
            <person name="Priest M."/>
            <person name="Roberts A."/>
            <person name="Saif S."/>
            <person name="Shea T."/>
            <person name="Sisk P."/>
            <person name="Sykes S."/>
            <person name="Wortman J."/>
            <person name="Nusbaum C."/>
            <person name="Birren B."/>
        </authorList>
    </citation>
    <scope>NUCLEOTIDE SEQUENCE [LARGE SCALE GENOMIC DNA]</scope>
    <source>
        <strain evidence="18 19">CBS 119918</strain>
    </source>
</reference>
<keyword evidence="13" id="KW-0406">Ion transport</keyword>
<dbReference type="InterPro" id="IPR059000">
    <property type="entry name" value="ATPase_P-type_domA"/>
</dbReference>
<dbReference type="GO" id="GO:0005507">
    <property type="term" value="F:copper ion binding"/>
    <property type="evidence" value="ECO:0007669"/>
    <property type="project" value="InterPro"/>
</dbReference>
<dbReference type="Gene3D" id="3.30.70.100">
    <property type="match status" value="4"/>
</dbReference>
<dbReference type="PROSITE" id="PS50846">
    <property type="entry name" value="HMA_2"/>
    <property type="match status" value="4"/>
</dbReference>
<dbReference type="CDD" id="cd00371">
    <property type="entry name" value="HMA"/>
    <property type="match status" value="4"/>
</dbReference>
<dbReference type="GO" id="GO:0016020">
    <property type="term" value="C:membrane"/>
    <property type="evidence" value="ECO:0007669"/>
    <property type="project" value="UniProtKB-SubCell"/>
</dbReference>
<evidence type="ECO:0000256" key="10">
    <source>
        <dbReference type="ARBA" id="ARBA00022842"/>
    </source>
</evidence>
<keyword evidence="3" id="KW-0813">Transport</keyword>
<dbReference type="InterPro" id="IPR023214">
    <property type="entry name" value="HAD_sf"/>
</dbReference>
<keyword evidence="19" id="KW-1185">Reference proteome</keyword>
<dbReference type="PANTHER" id="PTHR43520:SF8">
    <property type="entry name" value="P-TYPE CU(+) TRANSPORTER"/>
    <property type="match status" value="1"/>
</dbReference>
<feature type="transmembrane region" description="Helical" evidence="15">
    <location>
        <begin position="382"/>
        <end position="403"/>
    </location>
</feature>
<gene>
    <name evidence="18" type="ORF">A1O9_07050</name>
</gene>
<dbReference type="GO" id="GO:0043682">
    <property type="term" value="F:P-type divalent copper transporter activity"/>
    <property type="evidence" value="ECO:0007669"/>
    <property type="project" value="TreeGrafter"/>
</dbReference>
<protein>
    <submittedName>
        <fullName evidence="18">Cu2+-exporting ATPase</fullName>
    </submittedName>
</protein>
<dbReference type="GO" id="GO:0012505">
    <property type="term" value="C:endomembrane system"/>
    <property type="evidence" value="ECO:0007669"/>
    <property type="project" value="UniProtKB-SubCell"/>
</dbReference>
<keyword evidence="14 15" id="KW-0472">Membrane</keyword>
<dbReference type="InterPro" id="IPR027256">
    <property type="entry name" value="P-typ_ATPase_IB"/>
</dbReference>
<evidence type="ECO:0000256" key="15">
    <source>
        <dbReference type="RuleBase" id="RU362081"/>
    </source>
</evidence>
<evidence type="ECO:0000256" key="12">
    <source>
        <dbReference type="ARBA" id="ARBA00022989"/>
    </source>
</evidence>
<evidence type="ECO:0000256" key="6">
    <source>
        <dbReference type="ARBA" id="ARBA00022737"/>
    </source>
</evidence>
<dbReference type="RefSeq" id="XP_013259450.1">
    <property type="nucleotide sequence ID" value="XM_013403996.1"/>
</dbReference>
<dbReference type="Pfam" id="PF00403">
    <property type="entry name" value="HMA"/>
    <property type="match status" value="4"/>
</dbReference>
<name>A0A072PMW8_9EURO</name>
<dbReference type="InterPro" id="IPR018303">
    <property type="entry name" value="ATPase_P-typ_P_site"/>
</dbReference>
<feature type="region of interest" description="Disordered" evidence="16">
    <location>
        <begin position="1"/>
        <end position="21"/>
    </location>
</feature>
<comment type="caution">
    <text evidence="18">The sequence shown here is derived from an EMBL/GenBank/DDBJ whole genome shotgun (WGS) entry which is preliminary data.</text>
</comment>
<dbReference type="SFLD" id="SFLDG00002">
    <property type="entry name" value="C1.7:_P-type_atpase_like"/>
    <property type="match status" value="1"/>
</dbReference>
<dbReference type="SUPFAM" id="SSF81665">
    <property type="entry name" value="Calcium ATPase, transmembrane domain M"/>
    <property type="match status" value="1"/>
</dbReference>
<feature type="transmembrane region" description="Helical" evidence="15">
    <location>
        <begin position="457"/>
        <end position="480"/>
    </location>
</feature>
<dbReference type="PRINTS" id="PR00119">
    <property type="entry name" value="CATATPASE"/>
</dbReference>
<dbReference type="HOGENOM" id="CLU_001771_0_1_1"/>
<dbReference type="InterPro" id="IPR023299">
    <property type="entry name" value="ATPase_P-typ_cyto_dom_N"/>
</dbReference>
<dbReference type="Gene3D" id="3.40.1110.10">
    <property type="entry name" value="Calcium-transporting ATPase, cytoplasmic domain N"/>
    <property type="match status" value="1"/>
</dbReference>
<evidence type="ECO:0000256" key="1">
    <source>
        <dbReference type="ARBA" id="ARBA00004127"/>
    </source>
</evidence>
<dbReference type="NCBIfam" id="TIGR00003">
    <property type="entry name" value="copper ion binding protein"/>
    <property type="match status" value="2"/>
</dbReference>
<comment type="subcellular location">
    <subcellularLocation>
        <location evidence="1">Endomembrane system</location>
        <topology evidence="1">Multi-pass membrane protein</topology>
    </subcellularLocation>
    <subcellularLocation>
        <location evidence="15">Membrane</location>
    </subcellularLocation>
</comment>
<feature type="transmembrane region" description="Helical" evidence="15">
    <location>
        <begin position="486"/>
        <end position="506"/>
    </location>
</feature>
<dbReference type="GO" id="GO:0016887">
    <property type="term" value="F:ATP hydrolysis activity"/>
    <property type="evidence" value="ECO:0007669"/>
    <property type="project" value="InterPro"/>
</dbReference>
<dbReference type="SUPFAM" id="SSF55008">
    <property type="entry name" value="HMA, heavy metal-associated domain"/>
    <property type="match status" value="4"/>
</dbReference>
<dbReference type="NCBIfam" id="TIGR01525">
    <property type="entry name" value="ATPase-IB_hvy"/>
    <property type="match status" value="1"/>
</dbReference>
<dbReference type="GO" id="GO:0055070">
    <property type="term" value="P:copper ion homeostasis"/>
    <property type="evidence" value="ECO:0007669"/>
    <property type="project" value="TreeGrafter"/>
</dbReference>
<keyword evidence="10" id="KW-0460">Magnesium</keyword>
<dbReference type="PROSITE" id="PS00154">
    <property type="entry name" value="ATPASE_E1_E2"/>
    <property type="match status" value="1"/>
</dbReference>
<keyword evidence="6" id="KW-0677">Repeat</keyword>
<feature type="domain" description="HMA" evidence="17">
    <location>
        <begin position="208"/>
        <end position="274"/>
    </location>
</feature>
<dbReference type="InterPro" id="IPR044492">
    <property type="entry name" value="P_typ_ATPase_HD_dom"/>
</dbReference>
<dbReference type="GeneID" id="25281964"/>
<evidence type="ECO:0000256" key="5">
    <source>
        <dbReference type="ARBA" id="ARBA00022723"/>
    </source>
</evidence>
<evidence type="ECO:0000256" key="8">
    <source>
        <dbReference type="ARBA" id="ARBA00022796"/>
    </source>
</evidence>
<dbReference type="CDD" id="cd02094">
    <property type="entry name" value="P-type_ATPase_Cu-like"/>
    <property type="match status" value="1"/>
</dbReference>
<dbReference type="OrthoDB" id="432719at2759"/>
<comment type="similarity">
    <text evidence="2 15">Belongs to the cation transport ATPase (P-type) (TC 3.A.3) family. Type IB subfamily.</text>
</comment>
<dbReference type="Proteomes" id="UP000027920">
    <property type="component" value="Unassembled WGS sequence"/>
</dbReference>
<evidence type="ECO:0000259" key="17">
    <source>
        <dbReference type="PROSITE" id="PS50846"/>
    </source>
</evidence>
<keyword evidence="4 15" id="KW-0812">Transmembrane</keyword>
<accession>A0A072PMW8</accession>
<evidence type="ECO:0000313" key="18">
    <source>
        <dbReference type="EMBL" id="KEF56860.1"/>
    </source>
</evidence>
<dbReference type="InterPro" id="IPR023298">
    <property type="entry name" value="ATPase_P-typ_TM_dom_sf"/>
</dbReference>
<dbReference type="STRING" id="1182545.A0A072PMW8"/>
<dbReference type="InterPro" id="IPR006122">
    <property type="entry name" value="HMA_Cu_ion-bd"/>
</dbReference>
<dbReference type="AlphaFoldDB" id="A0A072PMW8"/>
<dbReference type="NCBIfam" id="TIGR01494">
    <property type="entry name" value="ATPase_P-type"/>
    <property type="match status" value="2"/>
</dbReference>
<keyword evidence="8" id="KW-0186">Copper</keyword>
<proteinExistence type="inferred from homology"/>
<dbReference type="InterPro" id="IPR006121">
    <property type="entry name" value="HMA_dom"/>
</dbReference>
<evidence type="ECO:0000256" key="9">
    <source>
        <dbReference type="ARBA" id="ARBA00022840"/>
    </source>
</evidence>
<dbReference type="EMBL" id="AMGV01000005">
    <property type="protein sequence ID" value="KEF56860.1"/>
    <property type="molecule type" value="Genomic_DNA"/>
</dbReference>
<evidence type="ECO:0000313" key="19">
    <source>
        <dbReference type="Proteomes" id="UP000027920"/>
    </source>
</evidence>
<dbReference type="SUPFAM" id="SSF56784">
    <property type="entry name" value="HAD-like"/>
    <property type="match status" value="1"/>
</dbReference>
<dbReference type="VEuPathDB" id="FungiDB:A1O9_07050"/>
<feature type="domain" description="HMA" evidence="17">
    <location>
        <begin position="115"/>
        <end position="181"/>
    </location>
</feature>
<evidence type="ECO:0000256" key="2">
    <source>
        <dbReference type="ARBA" id="ARBA00006024"/>
    </source>
</evidence>
<dbReference type="GO" id="GO:0005524">
    <property type="term" value="F:ATP binding"/>
    <property type="evidence" value="ECO:0007669"/>
    <property type="project" value="UniProtKB-UniRule"/>
</dbReference>
<feature type="transmembrane region" description="Helical" evidence="15">
    <location>
        <begin position="415"/>
        <end position="436"/>
    </location>
</feature>
<evidence type="ECO:0000256" key="13">
    <source>
        <dbReference type="ARBA" id="ARBA00023065"/>
    </source>
</evidence>
<sequence length="1201" mass="127642">MSLLDDTDLVSPEKPHSPHMATTTLKVDGMTCGACTSAVESAFKGVEGAGAISVSLMMGRAVVHHDPTKLPADKVAELIEDRGFDAEVLTTDMPQPTSPRHQPSLIPEEAGAKVTSTTIKVEGMTCGACTSAIEAGFKDVAGVKNFSISLLAGRAVVQHDANIIDADALAEIIEDRGFDATVLESKIQHSVKPNLTIGTDNEPTSGTWTTTVAIEGMTCGACTSSVERGFKDVEGLVKFNISLLAERAVISHSPAILPAAKIVEIIEDSGFDATVISSNPETALHGSTHASTQLKIYGLADGNAATELETALRSKLGVKNAVISLSTSRATISYDSTVIGLRVIVGTIEAAGYNALVADSEDNNAQIESLAKTKEIQEWKRAFITSLAFAIPVLLISMIIPMFLSFMDFTSFKIIPGLFLGDIICCALTVPVQFGIGKRFYHSAFKSLKHKSPTMDVLVVLGTSTAFVFSCFAMIVAVLIPPHNKPGTIFDTSTMLITFITLGRWLENRAKGQTSKALSALMSLAPSMATIYDDPLYAEKLADNWVTPTSPILEKTPTKNSFQDHPPAPSGTSGPSAVEKVIPTELLEVGDIVILRPGDKIPADGTVTRGESFVDESMVTGEAIPILKRKDSLLIAGTVNGAGKIDFKVTRAGKDTQLSQIVNLVQEAQTSRAPIQRMADLVAGYFVPVIIVLGLLTFVGWFILSHTLSHPPEIFLKAQSGGKFMVCLKLCISVIVFACPCALGLATPTAVMVGTGVASQHGILVKGGAALEIATRITHIVFDKTGTLTFGKLKVADTRLESKWNSNEEQRSLWWTLVGLAEAGSEHPIARSILVAAKSYLKLDDDAALPGHVGTFGVSVGQGISAVVELEASGTKSTRYKVHVGNAAFLHAKHIEIPSDVEQAVNSALSPITRMKSKTGITTIYTAINNEYAGILDLSDTLKPTAPAAITALHRMGISTSLITGDTYNTALSIGTLVGIPKDSIHAAVSPGDKQNIVAELQAQGEVVAMVGDGINDSPALATADIGMGLVSGSDIAVEAADIVIMRSDDLLNIPTALHLCRVFFRRIKMNLIWACAYNVIGLPFAMGIFLPLGYHMPPLMSATAMMFSSISVTLSSLALKWAGRPKWLTVEAMEMESSDIAVPVRGNRRRLGVIAKTRATILGLWDTTATLRDGKGWRSRKGQEANRGSYVPLHNVDEAV</sequence>
<keyword evidence="5 15" id="KW-0479">Metal-binding</keyword>
<dbReference type="Pfam" id="PF00702">
    <property type="entry name" value="Hydrolase"/>
    <property type="match status" value="1"/>
</dbReference>
<evidence type="ECO:0000256" key="3">
    <source>
        <dbReference type="ARBA" id="ARBA00022448"/>
    </source>
</evidence>
<evidence type="ECO:0000256" key="14">
    <source>
        <dbReference type="ARBA" id="ARBA00023136"/>
    </source>
</evidence>
<dbReference type="SFLD" id="SFLDF00027">
    <property type="entry name" value="p-type_atpase"/>
    <property type="match status" value="1"/>
</dbReference>
<keyword evidence="7 15" id="KW-0547">Nucleotide-binding</keyword>
<keyword evidence="12 15" id="KW-1133">Transmembrane helix</keyword>
<organism evidence="18 19">
    <name type="scientific">Exophiala aquamarina CBS 119918</name>
    <dbReference type="NCBI Taxonomy" id="1182545"/>
    <lineage>
        <taxon>Eukaryota</taxon>
        <taxon>Fungi</taxon>
        <taxon>Dikarya</taxon>
        <taxon>Ascomycota</taxon>
        <taxon>Pezizomycotina</taxon>
        <taxon>Eurotiomycetes</taxon>
        <taxon>Chaetothyriomycetidae</taxon>
        <taxon>Chaetothyriales</taxon>
        <taxon>Herpotrichiellaceae</taxon>
        <taxon>Exophiala</taxon>
    </lineage>
</organism>
<dbReference type="InterPro" id="IPR001757">
    <property type="entry name" value="P_typ_ATPase"/>
</dbReference>